<dbReference type="eggNOG" id="COG1324">
    <property type="taxonomic scope" value="Bacteria"/>
</dbReference>
<dbReference type="GO" id="GO:0005507">
    <property type="term" value="F:copper ion binding"/>
    <property type="evidence" value="ECO:0007669"/>
    <property type="project" value="TreeGrafter"/>
</dbReference>
<dbReference type="HOGENOM" id="CLU_098807_3_0_6"/>
<evidence type="ECO:0000313" key="2">
    <source>
        <dbReference type="EMBL" id="AIY63926.1"/>
    </source>
</evidence>
<dbReference type="STRING" id="1348114.OM33_01200"/>
<dbReference type="KEGG" id="pseo:OM33_01200"/>
<dbReference type="SUPFAM" id="SSF54913">
    <property type="entry name" value="GlnB-like"/>
    <property type="match status" value="1"/>
</dbReference>
<name>A0A0A7ECW4_9GAMM</name>
<dbReference type="PANTHER" id="PTHR23419:SF8">
    <property type="entry name" value="FI09726P"/>
    <property type="match status" value="1"/>
</dbReference>
<dbReference type="PANTHER" id="PTHR23419">
    <property type="entry name" value="DIVALENT CATION TOLERANCE CUTA-RELATED"/>
    <property type="match status" value="1"/>
</dbReference>
<dbReference type="RefSeq" id="WP_038637669.1">
    <property type="nucleotide sequence ID" value="NZ_CP009888.1"/>
</dbReference>
<dbReference type="OrthoDB" id="37622at2"/>
<dbReference type="InterPro" id="IPR004323">
    <property type="entry name" value="Ion_tolerance_CutA"/>
</dbReference>
<proteinExistence type="inferred from homology"/>
<dbReference type="EMBL" id="CP009888">
    <property type="protein sequence ID" value="AIY63926.1"/>
    <property type="molecule type" value="Genomic_DNA"/>
</dbReference>
<accession>A0A0A7ECW4</accession>
<dbReference type="Proteomes" id="UP000030341">
    <property type="component" value="Chromosome 1"/>
</dbReference>
<dbReference type="InterPro" id="IPR011322">
    <property type="entry name" value="N-reg_PII-like_a/b"/>
</dbReference>
<comment type="similarity">
    <text evidence="1">Belongs to the CutA family.</text>
</comment>
<dbReference type="GO" id="GO:0010038">
    <property type="term" value="P:response to metal ion"/>
    <property type="evidence" value="ECO:0007669"/>
    <property type="project" value="InterPro"/>
</dbReference>
<organism evidence="2 3">
    <name type="scientific">Pseudoalteromonas piratica</name>
    <dbReference type="NCBI Taxonomy" id="1348114"/>
    <lineage>
        <taxon>Bacteria</taxon>
        <taxon>Pseudomonadati</taxon>
        <taxon>Pseudomonadota</taxon>
        <taxon>Gammaproteobacteria</taxon>
        <taxon>Alteromonadales</taxon>
        <taxon>Pseudoalteromonadaceae</taxon>
        <taxon>Pseudoalteromonas</taxon>
    </lineage>
</organism>
<evidence type="ECO:0000313" key="3">
    <source>
        <dbReference type="Proteomes" id="UP000030341"/>
    </source>
</evidence>
<protein>
    <submittedName>
        <fullName evidence="2">Cation tolerance protein CutA</fullName>
    </submittedName>
</protein>
<sequence>MANYQLVLTTCAHKEDAHIIAKTLLEKKLAACVNVLPHIESFYMWQGKMARDTEIKLFIKTQAAKTHVLIDTLKQIHPYDVPEIQVINITDGNEEYFSWIDEVLA</sequence>
<keyword evidence="3" id="KW-1185">Reference proteome</keyword>
<dbReference type="InterPro" id="IPR015867">
    <property type="entry name" value="N-reg_PII/ATP_PRibTrfase_C"/>
</dbReference>
<dbReference type="Gene3D" id="3.30.70.120">
    <property type="match status" value="1"/>
</dbReference>
<gene>
    <name evidence="2" type="ORF">OM33_01200</name>
</gene>
<reference evidence="2 3" key="1">
    <citation type="submission" date="2014-11" db="EMBL/GenBank/DDBJ databases">
        <title>Complete Genome Sequence of Pseudoalteromonas sp. Strain OCN003 Isolated from Kaneohe Bay, Oahu, Hawaii.</title>
        <authorList>
            <person name="Beurmann S."/>
            <person name="Videau P."/>
            <person name="Ushijima B."/>
            <person name="Smith A.M."/>
            <person name="Aeby G.S."/>
            <person name="Callahan S.M."/>
            <person name="Belcaid M."/>
        </authorList>
    </citation>
    <scope>NUCLEOTIDE SEQUENCE [LARGE SCALE GENOMIC DNA]</scope>
    <source>
        <strain evidence="2 3">OCN003</strain>
    </source>
</reference>
<evidence type="ECO:0000256" key="1">
    <source>
        <dbReference type="ARBA" id="ARBA00010169"/>
    </source>
</evidence>
<dbReference type="Pfam" id="PF03091">
    <property type="entry name" value="CutA1"/>
    <property type="match status" value="1"/>
</dbReference>
<dbReference type="AlphaFoldDB" id="A0A0A7ECW4"/>